<accession>A0A1V0SAS0</accession>
<organism evidence="1">
    <name type="scientific">Catovirus CTV1</name>
    <dbReference type="NCBI Taxonomy" id="1977631"/>
    <lineage>
        <taxon>Viruses</taxon>
        <taxon>Varidnaviria</taxon>
        <taxon>Bamfordvirae</taxon>
        <taxon>Nucleocytoviricota</taxon>
        <taxon>Megaviricetes</taxon>
        <taxon>Imitervirales</taxon>
        <taxon>Mimiviridae</taxon>
        <taxon>Klosneuvirinae</taxon>
        <taxon>Catovirus</taxon>
    </lineage>
</organism>
<reference evidence="1" key="1">
    <citation type="journal article" date="2017" name="Science">
        <title>Giant viruses with an expanded complement of translation system components.</title>
        <authorList>
            <person name="Schulz F."/>
            <person name="Yutin N."/>
            <person name="Ivanova N.N."/>
            <person name="Ortega D.R."/>
            <person name="Lee T.K."/>
            <person name="Vierheilig J."/>
            <person name="Daims H."/>
            <person name="Horn M."/>
            <person name="Wagner M."/>
            <person name="Jensen G.J."/>
            <person name="Kyrpides N.C."/>
            <person name="Koonin E.V."/>
            <person name="Woyke T."/>
        </authorList>
    </citation>
    <scope>NUCLEOTIDE SEQUENCE</scope>
    <source>
        <strain evidence="1">CTV1</strain>
    </source>
</reference>
<name>A0A1V0SAS0_9VIRU</name>
<gene>
    <name evidence="1" type="ORF">Catovirus_1_843</name>
</gene>
<proteinExistence type="predicted"/>
<protein>
    <submittedName>
        <fullName evidence="1">Uncharacterized protein</fullName>
    </submittedName>
</protein>
<sequence>METEFDKFKDEYFLANKEDKFRMIFLNVSQLQKFDLNQIISLFNLECDQYHEFNFNYLINIADYTVHDYIYMIKILKSNLRMKFMEYLIGSKTICFSIDQLGDILECFDSEKLMILYILDSKIRSFKTIDKMNVILKHFSEDKDKIKVMMALIKTYDGDRSTDDVIYVLSQCNSDAGKYLLIKKFLKYFNKVNYNQDTLKRVVEDQIKDKNILSKCLDILHLKNHLKVFHSKFHYDLHFFRKKDSISFYQDNIVTKITKKSKSKIKVVLLDRKTFKQLGDSKYYSNDIVVSSDEIFEKI</sequence>
<evidence type="ECO:0000313" key="1">
    <source>
        <dbReference type="EMBL" id="ARF08793.1"/>
    </source>
</evidence>
<dbReference type="EMBL" id="KY684083">
    <property type="protein sequence ID" value="ARF08793.1"/>
    <property type="molecule type" value="Genomic_DNA"/>
</dbReference>